<dbReference type="EMBL" id="CP002839">
    <property type="protein sequence ID" value="AEH38650.1"/>
    <property type="molecule type" value="Genomic_DNA"/>
</dbReference>
<evidence type="ECO:0000313" key="2">
    <source>
        <dbReference type="EMBL" id="AEH38650.1"/>
    </source>
</evidence>
<dbReference type="STRING" id="797210.Halxa_4045"/>
<evidence type="ECO:0000256" key="1">
    <source>
        <dbReference type="SAM" id="MobiDB-lite"/>
    </source>
</evidence>
<dbReference type="PANTHER" id="PTHR46566:SF2">
    <property type="entry name" value="ATP-DEPENDENT 6-PHOSPHOFRUCTOKINASE ISOZYME 2"/>
    <property type="match status" value="1"/>
</dbReference>
<accession>F8D4B0</accession>
<sequence length="361" mass="37783">MSYDDVRTRLEHRSSSDADDPRAIVALPDGSVDHWYDVVGEQGERLESPAAFARQLESGLETASLEPLAVRPGGQAVNAAVQAHALGEDVTLVGHLDHPALEGLPFDARSMGCPAHIRVLSFDGDELLLAEPGPADEWGLEDLLSVVDWGRLVGADALCCPNWVSVRGLTAVFERLGSSAIDRRLPVVVDPGALETVEPAALEGFFDALSRADSSESELEGGSGVEIVLSVNPREFEAAAAVALEDGSETESSADEITTDRVNSLRSALEVSAVVSHGSDAAVGATRSSTAGVSMLEIESPRTSTGAGDRFSGGLTCALAREWPLETALVLGNACAAAFVASAETATPETLRSFIREHDVA</sequence>
<dbReference type="KEGG" id="hxa:Halxa_4045"/>
<dbReference type="eggNOG" id="arCOG00014">
    <property type="taxonomic scope" value="Archaea"/>
</dbReference>
<feature type="region of interest" description="Disordered" evidence="1">
    <location>
        <begin position="1"/>
        <end position="22"/>
    </location>
</feature>
<protein>
    <submittedName>
        <fullName evidence="2">PfkB domain protein</fullName>
    </submittedName>
</protein>
<organism evidence="2 3">
    <name type="scientific">Halopiger xanaduensis (strain DSM 18323 / JCM 14033 / SH-6)</name>
    <dbReference type="NCBI Taxonomy" id="797210"/>
    <lineage>
        <taxon>Archaea</taxon>
        <taxon>Methanobacteriati</taxon>
        <taxon>Methanobacteriota</taxon>
        <taxon>Stenosarchaea group</taxon>
        <taxon>Halobacteria</taxon>
        <taxon>Halobacteriales</taxon>
        <taxon>Natrialbaceae</taxon>
        <taxon>Halopiger</taxon>
    </lineage>
</organism>
<reference evidence="2 3" key="1">
    <citation type="journal article" date="2012" name="Stand. Genomic Sci.">
        <title>Complete genome sequence of Halopiger xanaduensis type strain (SH-6(T)).</title>
        <authorList>
            <person name="Anderson I."/>
            <person name="Tindall B.J."/>
            <person name="Rohde M."/>
            <person name="Lucas S."/>
            <person name="Han J."/>
            <person name="Lapidus A."/>
            <person name="Cheng J.F."/>
            <person name="Goodwin L."/>
            <person name="Pitluck S."/>
            <person name="Peters L."/>
            <person name="Pati A."/>
            <person name="Mikhailova N."/>
            <person name="Pagani I."/>
            <person name="Teshima H."/>
            <person name="Han C."/>
            <person name="Tapia R."/>
            <person name="Land M."/>
            <person name="Woyke T."/>
            <person name="Klenk H.P."/>
            <person name="Kyrpides N."/>
            <person name="Ivanova N."/>
        </authorList>
    </citation>
    <scope>NUCLEOTIDE SEQUENCE [LARGE SCALE GENOMIC DNA]</scope>
    <source>
        <strain evidence="3">DSM 18323 / JCM 14033 / SH-6</strain>
    </source>
</reference>
<dbReference type="SUPFAM" id="SSF53613">
    <property type="entry name" value="Ribokinase-like"/>
    <property type="match status" value="1"/>
</dbReference>
<dbReference type="InterPro" id="IPR029056">
    <property type="entry name" value="Ribokinase-like"/>
</dbReference>
<dbReference type="HOGENOM" id="CLU_061377_0_0_2"/>
<dbReference type="AlphaFoldDB" id="F8D4B0"/>
<dbReference type="GeneID" id="10798987"/>
<dbReference type="Pfam" id="PF25270">
    <property type="entry name" value="Khk"/>
    <property type="match status" value="1"/>
</dbReference>
<name>F8D4B0_HALXS</name>
<keyword evidence="3" id="KW-1185">Reference proteome</keyword>
<dbReference type="Proteomes" id="UP000006794">
    <property type="component" value="Chromosome"/>
</dbReference>
<dbReference type="RefSeq" id="WP_013881536.1">
    <property type="nucleotide sequence ID" value="NC_015666.1"/>
</dbReference>
<dbReference type="PANTHER" id="PTHR46566">
    <property type="entry name" value="1-PHOSPHOFRUCTOKINASE-RELATED"/>
    <property type="match status" value="1"/>
</dbReference>
<evidence type="ECO:0000313" key="3">
    <source>
        <dbReference type="Proteomes" id="UP000006794"/>
    </source>
</evidence>
<dbReference type="Gene3D" id="3.40.1190.20">
    <property type="match status" value="1"/>
</dbReference>
<gene>
    <name evidence="2" type="ordered locus">Halxa_4045</name>
</gene>
<proteinExistence type="predicted"/>
<dbReference type="InterPro" id="IPR057621">
    <property type="entry name" value="Khk_prokaryotic"/>
</dbReference>